<dbReference type="GO" id="GO:0016740">
    <property type="term" value="F:transferase activity"/>
    <property type="evidence" value="ECO:0007669"/>
    <property type="project" value="UniProtKB-KW"/>
</dbReference>
<dbReference type="RefSeq" id="WP_086088364.1">
    <property type="nucleotide sequence ID" value="NZ_CP021112.1"/>
</dbReference>
<dbReference type="AlphaFoldDB" id="A0A1W6ZRE9"/>
<dbReference type="PANTHER" id="PTHR47829:SF1">
    <property type="entry name" value="HAD FAMILY PHOSPHATASE"/>
    <property type="match status" value="1"/>
</dbReference>
<dbReference type="Gene3D" id="3.90.1200.10">
    <property type="match status" value="1"/>
</dbReference>
<dbReference type="EMBL" id="CP021112">
    <property type="protein sequence ID" value="ARP99959.1"/>
    <property type="molecule type" value="Genomic_DNA"/>
</dbReference>
<dbReference type="STRING" id="1235591.CAK95_13350"/>
<protein>
    <submittedName>
        <fullName evidence="1">Phosphotransferase family protein</fullName>
    </submittedName>
</protein>
<dbReference type="InterPro" id="IPR052898">
    <property type="entry name" value="ACAD10-like"/>
</dbReference>
<dbReference type="InterPro" id="IPR011009">
    <property type="entry name" value="Kinase-like_dom_sf"/>
</dbReference>
<keyword evidence="1" id="KW-0808">Transferase</keyword>
<dbReference type="SUPFAM" id="SSF56112">
    <property type="entry name" value="Protein kinase-like (PK-like)"/>
    <property type="match status" value="1"/>
</dbReference>
<dbReference type="PANTHER" id="PTHR47829">
    <property type="entry name" value="HYDROLASE, PUTATIVE (AFU_ORTHOLOGUE AFUA_1G12880)-RELATED"/>
    <property type="match status" value="1"/>
</dbReference>
<evidence type="ECO:0000313" key="2">
    <source>
        <dbReference type="Proteomes" id="UP000194137"/>
    </source>
</evidence>
<reference evidence="1 2" key="1">
    <citation type="submission" date="2017-05" db="EMBL/GenBank/DDBJ databases">
        <title>Full genome sequence of Pseudorhodoplanes sinuspersici.</title>
        <authorList>
            <person name="Dastgheib S.M.M."/>
            <person name="Shavandi M."/>
            <person name="Tirandaz H."/>
        </authorList>
    </citation>
    <scope>NUCLEOTIDE SEQUENCE [LARGE SCALE GENOMIC DNA]</scope>
    <source>
        <strain evidence="1 2">RIPI110</strain>
    </source>
</reference>
<proteinExistence type="predicted"/>
<evidence type="ECO:0000313" key="1">
    <source>
        <dbReference type="EMBL" id="ARP99959.1"/>
    </source>
</evidence>
<dbReference type="CDD" id="cd05154">
    <property type="entry name" value="ACAD10_11_N-like"/>
    <property type="match status" value="1"/>
</dbReference>
<dbReference type="KEGG" id="psin:CAK95_13350"/>
<dbReference type="OrthoDB" id="3806873at2"/>
<gene>
    <name evidence="1" type="ORF">CAK95_13350</name>
</gene>
<accession>A0A1W6ZRE9</accession>
<dbReference type="Pfam" id="PF01636">
    <property type="entry name" value="APH"/>
    <property type="match status" value="1"/>
</dbReference>
<name>A0A1W6ZRE9_9HYPH</name>
<keyword evidence="2" id="KW-1185">Reference proteome</keyword>
<sequence>MTNIDRQAAFSGTKEVAPSLSIDANRLSDYLRTHIPDFSGPLSIRQFRGGQSNPTYLLETTQRRYVLRRKPPGKLLLSAHAVDREFRVISALHRQGFPVPTPFLYCDDDGIAGTAFYVMSFADGRVFWEPDMPSSNPGERAAIYDSMNATLARLHSFDPAAIGLSDFGRGENYVARQVERWSKQYRASETEPIDDMDALIEWLPRNVPPQQAVRVVHGDYRLDNTIISHGMPDIIAVLDWELSTLGDPLADFSYHLMQWHMPHSESRAGTGSLVGRDLAALGLPSLAEYVDLYVSRTGFDPRPHLPAYLAYNFFRIAAILQGIIGRVRDGTATSDHAPGKADMIRPLAATAWQFAKKAGAR</sequence>
<organism evidence="1 2">
    <name type="scientific">Pseudorhodoplanes sinuspersici</name>
    <dbReference type="NCBI Taxonomy" id="1235591"/>
    <lineage>
        <taxon>Bacteria</taxon>
        <taxon>Pseudomonadati</taxon>
        <taxon>Pseudomonadota</taxon>
        <taxon>Alphaproteobacteria</taxon>
        <taxon>Hyphomicrobiales</taxon>
        <taxon>Pseudorhodoplanes</taxon>
    </lineage>
</organism>
<dbReference type="InterPro" id="IPR002575">
    <property type="entry name" value="Aminoglycoside_PTrfase"/>
</dbReference>
<dbReference type="Proteomes" id="UP000194137">
    <property type="component" value="Chromosome"/>
</dbReference>
<dbReference type="Gene3D" id="3.30.200.20">
    <property type="entry name" value="Phosphorylase Kinase, domain 1"/>
    <property type="match status" value="1"/>
</dbReference>
<dbReference type="InterPro" id="IPR041726">
    <property type="entry name" value="ACAD10_11_N"/>
</dbReference>